<dbReference type="PANTHER" id="PTHR12592:SF0">
    <property type="entry name" value="ATP-DEPENDENT (S)-NAD(P)H-HYDRATE DEHYDRATASE"/>
    <property type="match status" value="1"/>
</dbReference>
<comment type="similarity">
    <text evidence="17">Belongs to the NnrD/CARKD family.</text>
</comment>
<dbReference type="PIRSF" id="PIRSF017184">
    <property type="entry name" value="Nnr"/>
    <property type="match status" value="1"/>
</dbReference>
<keyword evidence="9 18" id="KW-0630">Potassium</keyword>
<dbReference type="InterPro" id="IPR030677">
    <property type="entry name" value="Nnr"/>
</dbReference>
<keyword evidence="22" id="KW-0418">Kinase</keyword>
<protein>
    <recommendedName>
        <fullName evidence="19">Bifunctional NAD(P)H-hydrate repair enzyme</fullName>
    </recommendedName>
    <alternativeName>
        <fullName evidence="19">Nicotinamide nucleotide repair protein</fullName>
    </alternativeName>
    <domain>
        <recommendedName>
            <fullName evidence="19">ADP-dependent (S)-NAD(P)H-hydrate dehydratase</fullName>
            <ecNumber evidence="19">4.2.1.136</ecNumber>
        </recommendedName>
        <alternativeName>
            <fullName evidence="19">ADP-dependent NAD(P)HX dehydratase</fullName>
        </alternativeName>
    </domain>
    <domain>
        <recommendedName>
            <fullName evidence="19">NAD(P)H-hydrate epimerase</fullName>
            <ecNumber evidence="19">5.1.99.6</ecNumber>
        </recommendedName>
    </domain>
</protein>
<accession>A0A1I6LW84</accession>
<feature type="binding site" evidence="17">
    <location>
        <begin position="430"/>
        <end position="434"/>
    </location>
    <ligand>
        <name>AMP</name>
        <dbReference type="ChEBI" id="CHEBI:456215"/>
    </ligand>
</feature>
<comment type="function">
    <text evidence="18">Catalyzes the epimerization of the S- and R-forms of NAD(P)HX, a damaged form of NAD(P)H that is a result of enzymatic or heat-dependent hydration. This is a prerequisite for the S-specific NAD(P)H-hydrate dehydratase to allow the repair of both epimers of NAD(P)HX.</text>
</comment>
<comment type="similarity">
    <text evidence="4 19">In the C-terminal section; belongs to the NnrD/CARKD family.</text>
</comment>
<evidence type="ECO:0000256" key="5">
    <source>
        <dbReference type="ARBA" id="ARBA00022723"/>
    </source>
</evidence>
<dbReference type="GO" id="GO:0052855">
    <property type="term" value="F:ADP-dependent NAD(P)H-hydrate dehydratase activity"/>
    <property type="evidence" value="ECO:0007669"/>
    <property type="project" value="UniProtKB-UniRule"/>
</dbReference>
<dbReference type="Gene3D" id="3.40.50.10260">
    <property type="entry name" value="YjeF N-terminal domain"/>
    <property type="match status" value="1"/>
</dbReference>
<dbReference type="STRING" id="1123755.SAMN05444714_0958"/>
<feature type="domain" description="YjeF N-terminal" evidence="21">
    <location>
        <begin position="10"/>
        <end position="235"/>
    </location>
</feature>
<dbReference type="InterPro" id="IPR004443">
    <property type="entry name" value="YjeF_N_dom"/>
</dbReference>
<name>A0A1I6LW84_9RHOB</name>
<comment type="caution">
    <text evidence="18">Lacks conserved residue(s) required for the propagation of feature annotation.</text>
</comment>
<dbReference type="GO" id="GO:0005524">
    <property type="term" value="F:ATP binding"/>
    <property type="evidence" value="ECO:0007669"/>
    <property type="project" value="UniProtKB-UniRule"/>
</dbReference>
<comment type="similarity">
    <text evidence="18">Belongs to the NnrE/AIBP family.</text>
</comment>
<evidence type="ECO:0000256" key="18">
    <source>
        <dbReference type="HAMAP-Rule" id="MF_01966"/>
    </source>
</evidence>
<dbReference type="EC" id="5.1.99.6" evidence="19"/>
<feature type="binding site" evidence="17">
    <location>
        <position position="464"/>
    </location>
    <ligand>
        <name>(6S)-NADPHX</name>
        <dbReference type="ChEBI" id="CHEBI:64076"/>
    </ligand>
</feature>
<dbReference type="NCBIfam" id="TIGR00197">
    <property type="entry name" value="yjeF_nterm"/>
    <property type="match status" value="1"/>
</dbReference>
<dbReference type="AlphaFoldDB" id="A0A1I6LW84"/>
<dbReference type="Gene3D" id="3.40.1190.20">
    <property type="match status" value="1"/>
</dbReference>
<evidence type="ECO:0000256" key="8">
    <source>
        <dbReference type="ARBA" id="ARBA00022857"/>
    </source>
</evidence>
<dbReference type="EC" id="4.2.1.136" evidence="19"/>
<reference evidence="22 23" key="1">
    <citation type="submission" date="2016-10" db="EMBL/GenBank/DDBJ databases">
        <authorList>
            <person name="de Groot N.N."/>
        </authorList>
    </citation>
    <scope>NUCLEOTIDE SEQUENCE [LARGE SCALE GENOMIC DNA]</scope>
    <source>
        <strain evidence="22 23">DSM 29433</strain>
    </source>
</reference>
<evidence type="ECO:0000256" key="2">
    <source>
        <dbReference type="ARBA" id="ARBA00000909"/>
    </source>
</evidence>
<keyword evidence="13" id="KW-0511">Multifunctional enzyme</keyword>
<feature type="binding site" evidence="18">
    <location>
        <position position="176"/>
    </location>
    <ligand>
        <name>(6S)-NADPHX</name>
        <dbReference type="ChEBI" id="CHEBI:64076"/>
    </ligand>
</feature>
<feature type="binding site" evidence="17">
    <location>
        <position position="389"/>
    </location>
    <ligand>
        <name>(6S)-NADPHX</name>
        <dbReference type="ChEBI" id="CHEBI:64076"/>
    </ligand>
</feature>
<keyword evidence="8 17" id="KW-0521">NADP</keyword>
<dbReference type="GO" id="GO:0046496">
    <property type="term" value="P:nicotinamide nucleotide metabolic process"/>
    <property type="evidence" value="ECO:0007669"/>
    <property type="project" value="UniProtKB-UniRule"/>
</dbReference>
<dbReference type="PROSITE" id="PS51383">
    <property type="entry name" value="YJEF_C_3"/>
    <property type="match status" value="1"/>
</dbReference>
<comment type="function">
    <text evidence="14 19">Bifunctional enzyme that catalyzes the epimerization of the S- and R-forms of NAD(P)HX and the dehydration of the S-form of NAD(P)HX at the expense of ADP, which is converted to AMP. This allows the repair of both epimers of NAD(P)HX, a damaged form of NAD(P)H that is a result of enzymatic or heat-dependent hydration.</text>
</comment>
<dbReference type="HAMAP" id="MF_01966">
    <property type="entry name" value="NADHX_epimerase"/>
    <property type="match status" value="1"/>
</dbReference>
<evidence type="ECO:0000256" key="16">
    <source>
        <dbReference type="ARBA" id="ARBA00049209"/>
    </source>
</evidence>
<comment type="catalytic activity">
    <reaction evidence="1 18 19">
        <text>(6R)-NADHX = (6S)-NADHX</text>
        <dbReference type="Rhea" id="RHEA:32215"/>
        <dbReference type="ChEBI" id="CHEBI:64074"/>
        <dbReference type="ChEBI" id="CHEBI:64075"/>
        <dbReference type="EC" id="5.1.99.6"/>
    </reaction>
</comment>
<evidence type="ECO:0000259" key="20">
    <source>
        <dbReference type="PROSITE" id="PS51383"/>
    </source>
</evidence>
<comment type="catalytic activity">
    <reaction evidence="15 17 19">
        <text>(6S)-NADHX + ADP = AMP + phosphate + NADH + H(+)</text>
        <dbReference type="Rhea" id="RHEA:32223"/>
        <dbReference type="ChEBI" id="CHEBI:15378"/>
        <dbReference type="ChEBI" id="CHEBI:43474"/>
        <dbReference type="ChEBI" id="CHEBI:57945"/>
        <dbReference type="ChEBI" id="CHEBI:64074"/>
        <dbReference type="ChEBI" id="CHEBI:456215"/>
        <dbReference type="ChEBI" id="CHEBI:456216"/>
        <dbReference type="EC" id="4.2.1.136"/>
    </reaction>
</comment>
<proteinExistence type="inferred from homology"/>
<feature type="binding site" evidence="18">
    <location>
        <position position="80"/>
    </location>
    <ligand>
        <name>K(+)</name>
        <dbReference type="ChEBI" id="CHEBI:29103"/>
    </ligand>
</feature>
<dbReference type="Pfam" id="PF03853">
    <property type="entry name" value="YjeF_N"/>
    <property type="match status" value="1"/>
</dbReference>
<feature type="domain" description="YjeF C-terminal" evidence="20">
    <location>
        <begin position="241"/>
        <end position="518"/>
    </location>
</feature>
<dbReference type="OrthoDB" id="9806925at2"/>
<evidence type="ECO:0000256" key="1">
    <source>
        <dbReference type="ARBA" id="ARBA00000013"/>
    </source>
</evidence>
<keyword evidence="11 18" id="KW-0413">Isomerase</keyword>
<dbReference type="SUPFAM" id="SSF53613">
    <property type="entry name" value="Ribokinase-like"/>
    <property type="match status" value="1"/>
</dbReference>
<evidence type="ECO:0000256" key="4">
    <source>
        <dbReference type="ARBA" id="ARBA00009524"/>
    </source>
</evidence>
<dbReference type="InterPro" id="IPR017953">
    <property type="entry name" value="Carbohydrate_kinase_pred_CS"/>
</dbReference>
<feature type="binding site" evidence="18">
    <location>
        <position position="145"/>
    </location>
    <ligand>
        <name>K(+)</name>
        <dbReference type="ChEBI" id="CHEBI:29103"/>
    </ligand>
</feature>
<keyword evidence="10 17" id="KW-0520">NAD</keyword>
<comment type="subunit">
    <text evidence="17">Homotetramer.</text>
</comment>
<evidence type="ECO:0000256" key="6">
    <source>
        <dbReference type="ARBA" id="ARBA00022741"/>
    </source>
</evidence>
<evidence type="ECO:0000256" key="9">
    <source>
        <dbReference type="ARBA" id="ARBA00022958"/>
    </source>
</evidence>
<evidence type="ECO:0000313" key="23">
    <source>
        <dbReference type="Proteomes" id="UP000198926"/>
    </source>
</evidence>
<organism evidence="22 23">
    <name type="scientific">Yoonia litorea</name>
    <dbReference type="NCBI Taxonomy" id="1123755"/>
    <lineage>
        <taxon>Bacteria</taxon>
        <taxon>Pseudomonadati</taxon>
        <taxon>Pseudomonadota</taxon>
        <taxon>Alphaproteobacteria</taxon>
        <taxon>Rhodobacterales</taxon>
        <taxon>Paracoccaceae</taxon>
        <taxon>Yoonia</taxon>
    </lineage>
</organism>
<keyword evidence="6 17" id="KW-0547">Nucleotide-binding</keyword>
<evidence type="ECO:0000313" key="22">
    <source>
        <dbReference type="EMBL" id="SFS07727.1"/>
    </source>
</evidence>
<feature type="binding site" evidence="18">
    <location>
        <position position="179"/>
    </location>
    <ligand>
        <name>K(+)</name>
        <dbReference type="ChEBI" id="CHEBI:29103"/>
    </ligand>
</feature>
<dbReference type="GO" id="GO:0046872">
    <property type="term" value="F:metal ion binding"/>
    <property type="evidence" value="ECO:0007669"/>
    <property type="project" value="UniProtKB-UniRule"/>
</dbReference>
<dbReference type="CDD" id="cd01171">
    <property type="entry name" value="YXKO-related"/>
    <property type="match status" value="1"/>
</dbReference>
<feature type="binding site" evidence="17">
    <location>
        <position position="276"/>
    </location>
    <ligand>
        <name>(6S)-NADPHX</name>
        <dbReference type="ChEBI" id="CHEBI:64076"/>
    </ligand>
</feature>
<evidence type="ECO:0000256" key="3">
    <source>
        <dbReference type="ARBA" id="ARBA00006001"/>
    </source>
</evidence>
<evidence type="ECO:0000256" key="13">
    <source>
        <dbReference type="ARBA" id="ARBA00023268"/>
    </source>
</evidence>
<feature type="binding site" evidence="17">
    <location>
        <position position="339"/>
    </location>
    <ligand>
        <name>(6S)-NADPHX</name>
        <dbReference type="ChEBI" id="CHEBI:64076"/>
    </ligand>
</feature>
<dbReference type="InterPro" id="IPR000631">
    <property type="entry name" value="CARKD"/>
</dbReference>
<feature type="binding site" evidence="18">
    <location>
        <begin position="149"/>
        <end position="155"/>
    </location>
    <ligand>
        <name>(6S)-NADPHX</name>
        <dbReference type="ChEBI" id="CHEBI:64076"/>
    </ligand>
</feature>
<feature type="binding site" evidence="18">
    <location>
        <begin position="79"/>
        <end position="83"/>
    </location>
    <ligand>
        <name>(6S)-NADPHX</name>
        <dbReference type="ChEBI" id="CHEBI:64076"/>
    </ligand>
</feature>
<dbReference type="HAMAP" id="MF_01965">
    <property type="entry name" value="NADHX_dehydratase"/>
    <property type="match status" value="1"/>
</dbReference>
<feature type="binding site" evidence="17">
    <location>
        <position position="463"/>
    </location>
    <ligand>
        <name>AMP</name>
        <dbReference type="ChEBI" id="CHEBI:456215"/>
    </ligand>
</feature>
<comment type="cofactor">
    <cofactor evidence="18 19">
        <name>K(+)</name>
        <dbReference type="ChEBI" id="CHEBI:29103"/>
    </cofactor>
    <text evidence="18 19">Binds 1 potassium ion per subunit.</text>
</comment>
<comment type="catalytic activity">
    <reaction evidence="16 17 19">
        <text>(6S)-NADPHX + ADP = AMP + phosphate + NADPH + H(+)</text>
        <dbReference type="Rhea" id="RHEA:32235"/>
        <dbReference type="ChEBI" id="CHEBI:15378"/>
        <dbReference type="ChEBI" id="CHEBI:43474"/>
        <dbReference type="ChEBI" id="CHEBI:57783"/>
        <dbReference type="ChEBI" id="CHEBI:64076"/>
        <dbReference type="ChEBI" id="CHEBI:456215"/>
        <dbReference type="ChEBI" id="CHEBI:456216"/>
        <dbReference type="EC" id="4.2.1.136"/>
    </reaction>
</comment>
<dbReference type="GO" id="GO:0016301">
    <property type="term" value="F:kinase activity"/>
    <property type="evidence" value="ECO:0007669"/>
    <property type="project" value="UniProtKB-KW"/>
</dbReference>
<evidence type="ECO:0000256" key="14">
    <source>
        <dbReference type="ARBA" id="ARBA00025153"/>
    </source>
</evidence>
<comment type="similarity">
    <text evidence="3 19">In the N-terminal section; belongs to the NnrE/AIBP family.</text>
</comment>
<dbReference type="Pfam" id="PF01256">
    <property type="entry name" value="Carb_kinase"/>
    <property type="match status" value="1"/>
</dbReference>
<comment type="function">
    <text evidence="17">Catalyzes the dehydration of the S-form of NAD(P)HX at the expense of ADP, which is converted to AMP. Together with NAD(P)HX epimerase, which catalyzes the epimerization of the S- and R-forms, the enzyme allows the repair of both epimers of NAD(P)HX, a damaged form of NAD(P)H that is a result of enzymatic or heat-dependent hydration.</text>
</comment>
<evidence type="ECO:0000256" key="15">
    <source>
        <dbReference type="ARBA" id="ARBA00048238"/>
    </source>
</evidence>
<keyword evidence="5 18" id="KW-0479">Metal-binding</keyword>
<comment type="cofactor">
    <cofactor evidence="17">
        <name>Mg(2+)</name>
        <dbReference type="ChEBI" id="CHEBI:18420"/>
    </cofactor>
</comment>
<comment type="catalytic activity">
    <reaction evidence="2 18 19">
        <text>(6R)-NADPHX = (6S)-NADPHX</text>
        <dbReference type="Rhea" id="RHEA:32227"/>
        <dbReference type="ChEBI" id="CHEBI:64076"/>
        <dbReference type="ChEBI" id="CHEBI:64077"/>
        <dbReference type="EC" id="5.1.99.6"/>
    </reaction>
</comment>
<dbReference type="InterPro" id="IPR029056">
    <property type="entry name" value="Ribokinase-like"/>
</dbReference>
<dbReference type="GO" id="GO:0052856">
    <property type="term" value="F:NAD(P)HX epimerase activity"/>
    <property type="evidence" value="ECO:0007669"/>
    <property type="project" value="UniProtKB-UniRule"/>
</dbReference>
<evidence type="ECO:0000256" key="17">
    <source>
        <dbReference type="HAMAP-Rule" id="MF_01965"/>
    </source>
</evidence>
<gene>
    <name evidence="17" type="primary">nnrD</name>
    <name evidence="18" type="synonym">nnrE</name>
    <name evidence="22" type="ORF">SAMN05444714_0958</name>
</gene>
<sequence>MTELLTSAQMRAIEADAIATGHVSGLEMMEAAGSGVVAAILAWRDGRDGPLSLHGKLPRFFGQTVETGASAVVLCGPGNNGGDGFVIGRLLHRAGWAVEVFLLGDPEALRGDARTNYEHWLEIGDVRPLSDCTSDRWIKQTLVVDALFGTGLTRHLPDVVENVLMATANCPRVAVDVPSGLCADRGVVLSERSLPAAHLTVTFHRPKLGHLLADGPTQCGALAVADIGLAARGIAPFKHDQVVSEAVPSDLRKQQGHKYSHGHALVLSGGVGRGGAARLAARAALRVGAGAVTIGCPPAAMIENAAQLNAIMLQAVGDVGALDAILDDSRINALCVGPGFGLSEDRADKLHALLKSGRAAVIDADALTLLSKDADLRGALHGKCVLTPHAGEFARLFPDLADAMDSTPDRNKTEIVRMAAADVGCVVVFKGADTVIADPTGTCCVNASAYHRAAPWLATAGSGDVLAGLIAGLMARGVTPWDAAQTGAWLHTESAVSFGPGLIAEDLPEELPNVLQNIAS</sequence>
<evidence type="ECO:0000256" key="11">
    <source>
        <dbReference type="ARBA" id="ARBA00023235"/>
    </source>
</evidence>
<dbReference type="PROSITE" id="PS01050">
    <property type="entry name" value="YJEF_C_2"/>
    <property type="match status" value="1"/>
</dbReference>
<keyword evidence="7 17" id="KW-0067">ATP-binding</keyword>
<dbReference type="PROSITE" id="PS51385">
    <property type="entry name" value="YJEF_N"/>
    <property type="match status" value="1"/>
</dbReference>
<dbReference type="PANTHER" id="PTHR12592">
    <property type="entry name" value="ATP-DEPENDENT (S)-NAD(P)H-HYDRATE DEHYDRATASE FAMILY MEMBER"/>
    <property type="match status" value="1"/>
</dbReference>
<dbReference type="InterPro" id="IPR036652">
    <property type="entry name" value="YjeF_N_dom_sf"/>
</dbReference>
<evidence type="ECO:0000256" key="7">
    <source>
        <dbReference type="ARBA" id="ARBA00022840"/>
    </source>
</evidence>
<evidence type="ECO:0000259" key="21">
    <source>
        <dbReference type="PROSITE" id="PS51385"/>
    </source>
</evidence>
<dbReference type="NCBIfam" id="TIGR00196">
    <property type="entry name" value="yjeF_cterm"/>
    <property type="match status" value="1"/>
</dbReference>
<evidence type="ECO:0000256" key="12">
    <source>
        <dbReference type="ARBA" id="ARBA00023239"/>
    </source>
</evidence>
<dbReference type="SUPFAM" id="SSF64153">
    <property type="entry name" value="YjeF N-terminal domain-like"/>
    <property type="match status" value="1"/>
</dbReference>
<dbReference type="GO" id="GO:0110051">
    <property type="term" value="P:metabolite repair"/>
    <property type="evidence" value="ECO:0007669"/>
    <property type="project" value="TreeGrafter"/>
</dbReference>
<dbReference type="EMBL" id="FOZM01000001">
    <property type="protein sequence ID" value="SFS07727.1"/>
    <property type="molecule type" value="Genomic_DNA"/>
</dbReference>
<dbReference type="RefSeq" id="WP_090207554.1">
    <property type="nucleotide sequence ID" value="NZ_FOZM01000001.1"/>
</dbReference>
<evidence type="ECO:0000256" key="19">
    <source>
        <dbReference type="PIRNR" id="PIRNR017184"/>
    </source>
</evidence>
<evidence type="ECO:0000256" key="10">
    <source>
        <dbReference type="ARBA" id="ARBA00023027"/>
    </source>
</evidence>
<keyword evidence="23" id="KW-1185">Reference proteome</keyword>
<keyword evidence="12 17" id="KW-0456">Lyase</keyword>
<dbReference type="Proteomes" id="UP000198926">
    <property type="component" value="Unassembled WGS sequence"/>
</dbReference>
<keyword evidence="22" id="KW-0808">Transferase</keyword>